<evidence type="ECO:0000313" key="1">
    <source>
        <dbReference type="EMBL" id="KAJ2898041.1"/>
    </source>
</evidence>
<accession>A0AAD5WR82</accession>
<reference evidence="1" key="1">
    <citation type="submission" date="2022-07" db="EMBL/GenBank/DDBJ databases">
        <title>Draft genome sequence of Zalerion maritima ATCC 34329, a (micro)plastics degrading marine fungus.</title>
        <authorList>
            <person name="Paco A."/>
            <person name="Goncalves M.F.M."/>
            <person name="Rocha-Santos T.A.P."/>
            <person name="Alves A."/>
        </authorList>
    </citation>
    <scope>NUCLEOTIDE SEQUENCE</scope>
    <source>
        <strain evidence="1">ATCC 34329</strain>
    </source>
</reference>
<dbReference type="EMBL" id="JAKWBI020000247">
    <property type="protein sequence ID" value="KAJ2898041.1"/>
    <property type="molecule type" value="Genomic_DNA"/>
</dbReference>
<evidence type="ECO:0000313" key="2">
    <source>
        <dbReference type="Proteomes" id="UP001201980"/>
    </source>
</evidence>
<name>A0AAD5WR82_9PEZI</name>
<proteinExistence type="predicted"/>
<organism evidence="1 2">
    <name type="scientific">Zalerion maritima</name>
    <dbReference type="NCBI Taxonomy" id="339359"/>
    <lineage>
        <taxon>Eukaryota</taxon>
        <taxon>Fungi</taxon>
        <taxon>Dikarya</taxon>
        <taxon>Ascomycota</taxon>
        <taxon>Pezizomycotina</taxon>
        <taxon>Sordariomycetes</taxon>
        <taxon>Lulworthiomycetidae</taxon>
        <taxon>Lulworthiales</taxon>
        <taxon>Lulworthiaceae</taxon>
        <taxon>Zalerion</taxon>
    </lineage>
</organism>
<dbReference type="AlphaFoldDB" id="A0AAD5WR82"/>
<gene>
    <name evidence="1" type="ORF">MKZ38_004209</name>
</gene>
<dbReference type="Proteomes" id="UP001201980">
    <property type="component" value="Unassembled WGS sequence"/>
</dbReference>
<sequence length="96" mass="10916">MLTDQSFPNLGVEHMYDNHFPHGELNTLSFHSAVFSQFDIKSFSIDHISPVICGPNHTSPASLCAKPHPHDDSYYMLVPKWHSILQLSAPEQERDQ</sequence>
<keyword evidence="2" id="KW-1185">Reference proteome</keyword>
<comment type="caution">
    <text evidence="1">The sequence shown here is derived from an EMBL/GenBank/DDBJ whole genome shotgun (WGS) entry which is preliminary data.</text>
</comment>
<protein>
    <submittedName>
        <fullName evidence="1">Uncharacterized protein</fullName>
    </submittedName>
</protein>